<proteinExistence type="predicted"/>
<feature type="non-terminal residue" evidence="2">
    <location>
        <position position="153"/>
    </location>
</feature>
<feature type="compositionally biased region" description="Acidic residues" evidence="1">
    <location>
        <begin position="58"/>
        <end position="69"/>
    </location>
</feature>
<evidence type="ECO:0000256" key="1">
    <source>
        <dbReference type="SAM" id="MobiDB-lite"/>
    </source>
</evidence>
<organism evidence="2 3">
    <name type="scientific">Racocetra fulgida</name>
    <dbReference type="NCBI Taxonomy" id="60492"/>
    <lineage>
        <taxon>Eukaryota</taxon>
        <taxon>Fungi</taxon>
        <taxon>Fungi incertae sedis</taxon>
        <taxon>Mucoromycota</taxon>
        <taxon>Glomeromycotina</taxon>
        <taxon>Glomeromycetes</taxon>
        <taxon>Diversisporales</taxon>
        <taxon>Gigasporaceae</taxon>
        <taxon>Racocetra</taxon>
    </lineage>
</organism>
<comment type="caution">
    <text evidence="2">The sequence shown here is derived from an EMBL/GenBank/DDBJ whole genome shotgun (WGS) entry which is preliminary data.</text>
</comment>
<name>A0A9N9GX18_9GLOM</name>
<gene>
    <name evidence="2" type="ORF">RFULGI_LOCUS8075</name>
</gene>
<accession>A0A9N9GX18</accession>
<dbReference type="Proteomes" id="UP000789396">
    <property type="component" value="Unassembled WGS sequence"/>
</dbReference>
<keyword evidence="3" id="KW-1185">Reference proteome</keyword>
<evidence type="ECO:0000313" key="2">
    <source>
        <dbReference type="EMBL" id="CAG8640770.1"/>
    </source>
</evidence>
<feature type="compositionally biased region" description="Polar residues" evidence="1">
    <location>
        <begin position="34"/>
        <end position="55"/>
    </location>
</feature>
<dbReference type="AlphaFoldDB" id="A0A9N9GX18"/>
<sequence length="153" mass="17631">EKAEYQYKQIRIITPIQSYNKDTTQVELSKSLLPISNNEENSPSASYNSSAQLSETVEINENDVDDIDDTDDIEENWTHTVEYLISSLDNEDRLNNGEVVDSEPLEFDLYRRITHPVDDSLAKWSLLELFNDILEAPFKLNNSNLYLEALNDI</sequence>
<dbReference type="EMBL" id="CAJVPZ010012550">
    <property type="protein sequence ID" value="CAG8640770.1"/>
    <property type="molecule type" value="Genomic_DNA"/>
</dbReference>
<dbReference type="OrthoDB" id="2427290at2759"/>
<feature type="region of interest" description="Disordered" evidence="1">
    <location>
        <begin position="34"/>
        <end position="69"/>
    </location>
</feature>
<reference evidence="2" key="1">
    <citation type="submission" date="2021-06" db="EMBL/GenBank/DDBJ databases">
        <authorList>
            <person name="Kallberg Y."/>
            <person name="Tangrot J."/>
            <person name="Rosling A."/>
        </authorList>
    </citation>
    <scope>NUCLEOTIDE SEQUENCE</scope>
    <source>
        <strain evidence="2">IN212</strain>
    </source>
</reference>
<protein>
    <submittedName>
        <fullName evidence="2">2053_t:CDS:1</fullName>
    </submittedName>
</protein>
<evidence type="ECO:0000313" key="3">
    <source>
        <dbReference type="Proteomes" id="UP000789396"/>
    </source>
</evidence>